<protein>
    <submittedName>
        <fullName evidence="1">Uncharacterized protein</fullName>
    </submittedName>
</protein>
<dbReference type="EMBL" id="MT142191">
    <property type="protein sequence ID" value="QJA75891.1"/>
    <property type="molecule type" value="Genomic_DNA"/>
</dbReference>
<reference evidence="1" key="1">
    <citation type="submission" date="2020-03" db="EMBL/GenBank/DDBJ databases">
        <title>The deep terrestrial virosphere.</title>
        <authorList>
            <person name="Holmfeldt K."/>
            <person name="Nilsson E."/>
            <person name="Simone D."/>
            <person name="Lopez-Fernandez M."/>
            <person name="Wu X."/>
            <person name="de Brujin I."/>
            <person name="Lundin D."/>
            <person name="Andersson A."/>
            <person name="Bertilsson S."/>
            <person name="Dopson M."/>
        </authorList>
    </citation>
    <scope>NUCLEOTIDE SEQUENCE</scope>
    <source>
        <strain evidence="1">MM415A01666</strain>
    </source>
</reference>
<gene>
    <name evidence="1" type="ORF">MM415A01666_0004</name>
</gene>
<accession>A0A6M3K2M6</accession>
<organism evidence="1">
    <name type="scientific">viral metagenome</name>
    <dbReference type="NCBI Taxonomy" id="1070528"/>
    <lineage>
        <taxon>unclassified sequences</taxon>
        <taxon>metagenomes</taxon>
        <taxon>organismal metagenomes</taxon>
    </lineage>
</organism>
<evidence type="ECO:0000313" key="1">
    <source>
        <dbReference type="EMBL" id="QJA75891.1"/>
    </source>
</evidence>
<proteinExistence type="predicted"/>
<sequence>MIITLNNGRQVEVKAIDLAHGRVDYRRIDDPVYGGDCVLYHQFSGVDTAESEIKATLDLSEAEREAAQTIADIAAEEARLAKIAKIEARLLSINTNLPSWAEVEIAINAVDSLAKARAVLLKLARVVYWLAKNEAD</sequence>
<dbReference type="AlphaFoldDB" id="A0A6M3K2M6"/>
<name>A0A6M3K2M6_9ZZZZ</name>